<keyword evidence="3" id="KW-1185">Reference proteome</keyword>
<name>A0A835R6W4_VANPL</name>
<dbReference type="OrthoDB" id="766568at2759"/>
<evidence type="ECO:0000313" key="3">
    <source>
        <dbReference type="Proteomes" id="UP000636800"/>
    </source>
</evidence>
<dbReference type="InterPro" id="IPR045700">
    <property type="entry name" value="Rab3GAP1"/>
</dbReference>
<reference evidence="2 3" key="1">
    <citation type="journal article" date="2020" name="Nat. Food">
        <title>A phased Vanilla planifolia genome enables genetic improvement of flavour and production.</title>
        <authorList>
            <person name="Hasing T."/>
            <person name="Tang H."/>
            <person name="Brym M."/>
            <person name="Khazi F."/>
            <person name="Huang T."/>
            <person name="Chambers A.H."/>
        </authorList>
    </citation>
    <scope>NUCLEOTIDE SEQUENCE [LARGE SCALE GENOMIC DNA]</scope>
    <source>
        <tissue evidence="2">Leaf</tissue>
    </source>
</reference>
<proteinExistence type="predicted"/>
<keyword evidence="1" id="KW-0472">Membrane</keyword>
<dbReference type="GO" id="GO:0005096">
    <property type="term" value="F:GTPase activator activity"/>
    <property type="evidence" value="ECO:0007669"/>
    <property type="project" value="InterPro"/>
</dbReference>
<gene>
    <name evidence="2" type="ORF">HPP92_012000</name>
</gene>
<dbReference type="Proteomes" id="UP000636800">
    <property type="component" value="Chromosome 5"/>
</dbReference>
<keyword evidence="1" id="KW-0812">Transmembrane</keyword>
<dbReference type="EMBL" id="JADCNL010000005">
    <property type="protein sequence ID" value="KAG0481142.1"/>
    <property type="molecule type" value="Genomic_DNA"/>
</dbReference>
<accession>A0A835R6W4</accession>
<keyword evidence="1" id="KW-1133">Transmembrane helix</keyword>
<sequence length="123" mass="14212">MFLLEKHILAFKIRVQFFTRRFDADRIGSQVPVRLMHLEGLYELFVSKFALTSVDFSTNYFHISSTMRLTYRTPPFDDDDTEGSSIGKEKKMVLILMILRNNGIIVVLGLNGILLRILLKDLS</sequence>
<comment type="caution">
    <text evidence="2">The sequence shown here is derived from an EMBL/GenBank/DDBJ whole genome shotgun (WGS) entry which is preliminary data.</text>
</comment>
<protein>
    <submittedName>
        <fullName evidence="2">Uncharacterized protein</fullName>
    </submittedName>
</protein>
<evidence type="ECO:0000256" key="1">
    <source>
        <dbReference type="SAM" id="Phobius"/>
    </source>
</evidence>
<feature type="transmembrane region" description="Helical" evidence="1">
    <location>
        <begin position="93"/>
        <end position="119"/>
    </location>
</feature>
<evidence type="ECO:0000313" key="2">
    <source>
        <dbReference type="EMBL" id="KAG0481142.1"/>
    </source>
</evidence>
<dbReference type="PANTHER" id="PTHR21422:SF9">
    <property type="entry name" value="RAB3 GTPASE-ACTIVATING PROTEIN CATALYTIC SUBUNIT"/>
    <property type="match status" value="1"/>
</dbReference>
<organism evidence="2 3">
    <name type="scientific">Vanilla planifolia</name>
    <name type="common">Vanilla</name>
    <dbReference type="NCBI Taxonomy" id="51239"/>
    <lineage>
        <taxon>Eukaryota</taxon>
        <taxon>Viridiplantae</taxon>
        <taxon>Streptophyta</taxon>
        <taxon>Embryophyta</taxon>
        <taxon>Tracheophyta</taxon>
        <taxon>Spermatophyta</taxon>
        <taxon>Magnoliopsida</taxon>
        <taxon>Liliopsida</taxon>
        <taxon>Asparagales</taxon>
        <taxon>Orchidaceae</taxon>
        <taxon>Vanilloideae</taxon>
        <taxon>Vanilleae</taxon>
        <taxon>Vanilla</taxon>
    </lineage>
</organism>
<dbReference type="PANTHER" id="PTHR21422">
    <property type="entry name" value="RAB3 GTPASE-ACTIVATING PROTEIN CATALYTIC SUBUNIT"/>
    <property type="match status" value="1"/>
</dbReference>
<dbReference type="AlphaFoldDB" id="A0A835R6W4"/>